<feature type="region of interest" description="Disordered" evidence="1">
    <location>
        <begin position="359"/>
        <end position="450"/>
    </location>
</feature>
<feature type="compositionally biased region" description="Polar residues" evidence="1">
    <location>
        <begin position="360"/>
        <end position="371"/>
    </location>
</feature>
<dbReference type="AlphaFoldDB" id="G4TQK2"/>
<dbReference type="OrthoDB" id="3331351at2759"/>
<dbReference type="HOGENOM" id="CLU_444179_0_0_1"/>
<evidence type="ECO:0000313" key="2">
    <source>
        <dbReference type="EMBL" id="CCA73595.1"/>
    </source>
</evidence>
<comment type="caution">
    <text evidence="2">The sequence shown here is derived from an EMBL/GenBank/DDBJ whole genome shotgun (WGS) entry which is preliminary data.</text>
</comment>
<proteinExistence type="predicted"/>
<gene>
    <name evidence="2" type="ORF">PIIN_07547</name>
</gene>
<feature type="compositionally biased region" description="Polar residues" evidence="1">
    <location>
        <begin position="436"/>
        <end position="450"/>
    </location>
</feature>
<dbReference type="InParanoid" id="G4TQK2"/>
<feature type="compositionally biased region" description="Basic and acidic residues" evidence="1">
    <location>
        <begin position="470"/>
        <end position="487"/>
    </location>
</feature>
<protein>
    <submittedName>
        <fullName evidence="2">Uncharacterized protein</fullName>
    </submittedName>
</protein>
<dbReference type="Proteomes" id="UP000007148">
    <property type="component" value="Unassembled WGS sequence"/>
</dbReference>
<organism evidence="2 3">
    <name type="scientific">Serendipita indica (strain DSM 11827)</name>
    <name type="common">Root endophyte fungus</name>
    <name type="synonym">Piriformospora indica</name>
    <dbReference type="NCBI Taxonomy" id="1109443"/>
    <lineage>
        <taxon>Eukaryota</taxon>
        <taxon>Fungi</taxon>
        <taxon>Dikarya</taxon>
        <taxon>Basidiomycota</taxon>
        <taxon>Agaricomycotina</taxon>
        <taxon>Agaricomycetes</taxon>
        <taxon>Sebacinales</taxon>
        <taxon>Serendipitaceae</taxon>
        <taxon>Serendipita</taxon>
    </lineage>
</organism>
<dbReference type="EMBL" id="CAFZ01000237">
    <property type="protein sequence ID" value="CCA73595.1"/>
    <property type="molecule type" value="Genomic_DNA"/>
</dbReference>
<feature type="compositionally biased region" description="Polar residues" evidence="1">
    <location>
        <begin position="401"/>
        <end position="422"/>
    </location>
</feature>
<evidence type="ECO:0000256" key="1">
    <source>
        <dbReference type="SAM" id="MobiDB-lite"/>
    </source>
</evidence>
<sequence length="615" mass="70015">MSKRTPYSEYSGVKGEPTRRGRKIPLILLSAEFPEMIGIPPFLFVNENTTFGKINRDLYSLTGNKHYKALQETLGPRPRWAMNESEDQIPRTTTRLFVINTASRVVIGVVRSSWDDYPMLLEIPSNTTSMTVWELIQTRLAISTGAETVTLYNGSEDVRYMFYDHVAMEKMPSFPTVFFLTLNPATKRVWQTDWTNLNTTALWKLQLSRCQHLVDTAKFCKFLTVQCLHVAEGILHMLIGCAAGRTPPSIFTFNGLFNYLDQLFDEINQMPGDSDMLSGLRQRLDLVYFACCSEFPGSIDIRRSFADYIDYGQIDVSQCERKYGFRYETLPLSVQWDVKYLLIYDQTLIEADPILDDESLTSSEEGYSSPSDIDLRIPDIPMDSPTFSPIGSARSPHQFRGLSSTNKSNETHGSSKTTGNKSSNRDEERSKHAHGSSKNLHFHGSSNHDNVSSDIYSRFDSKVLHPKLIFDSRDQHQRNKPRSRELQSEAVPMEGPVAGPSAIGKIYTATGFQEPLRSPETVSHRKVQARGGYRVQLNEFCQRVYGNSNFRVEYKDSGFRDGPVMVWRSGCNIAPFNHYVGYSEEGFKNKSDSREDAARRMLYQFAFSNNYQLSD</sequence>
<reference evidence="2 3" key="1">
    <citation type="journal article" date="2011" name="PLoS Pathog.">
        <title>Endophytic Life Strategies Decoded by Genome and Transcriptome Analyses of the Mutualistic Root Symbiont Piriformospora indica.</title>
        <authorList>
            <person name="Zuccaro A."/>
            <person name="Lahrmann U."/>
            <person name="Guldener U."/>
            <person name="Langen G."/>
            <person name="Pfiffi S."/>
            <person name="Biedenkopf D."/>
            <person name="Wong P."/>
            <person name="Samans B."/>
            <person name="Grimm C."/>
            <person name="Basiewicz M."/>
            <person name="Murat C."/>
            <person name="Martin F."/>
            <person name="Kogel K.H."/>
        </authorList>
    </citation>
    <scope>NUCLEOTIDE SEQUENCE [LARGE SCALE GENOMIC DNA]</scope>
    <source>
        <strain evidence="2 3">DSM 11827</strain>
    </source>
</reference>
<evidence type="ECO:0000313" key="3">
    <source>
        <dbReference type="Proteomes" id="UP000007148"/>
    </source>
</evidence>
<feature type="region of interest" description="Disordered" evidence="1">
    <location>
        <begin position="470"/>
        <end position="499"/>
    </location>
</feature>
<name>G4TQK2_SERID</name>
<accession>G4TQK2</accession>
<keyword evidence="3" id="KW-1185">Reference proteome</keyword>